<dbReference type="Proteomes" id="UP000565719">
    <property type="component" value="Unassembled WGS sequence"/>
</dbReference>
<organism evidence="1 2">
    <name type="scientific">Vibrio pectenicida</name>
    <dbReference type="NCBI Taxonomy" id="62763"/>
    <lineage>
        <taxon>Bacteria</taxon>
        <taxon>Pseudomonadati</taxon>
        <taxon>Pseudomonadota</taxon>
        <taxon>Gammaproteobacteria</taxon>
        <taxon>Vibrionales</taxon>
        <taxon>Vibrionaceae</taxon>
        <taxon>Vibrio</taxon>
    </lineage>
</organism>
<dbReference type="GO" id="GO:0016740">
    <property type="term" value="F:transferase activity"/>
    <property type="evidence" value="ECO:0007669"/>
    <property type="project" value="UniProtKB-KW"/>
</dbReference>
<dbReference type="CDD" id="cd04301">
    <property type="entry name" value="NAT_SF"/>
    <property type="match status" value="1"/>
</dbReference>
<reference evidence="1 2" key="1">
    <citation type="submission" date="2019-09" db="EMBL/GenBank/DDBJ databases">
        <title>Draft genome sequencing and comparative genomics of hatchery-associated Vibrios.</title>
        <authorList>
            <person name="Kehlet-Delgado H."/>
            <person name="Mueller R.S."/>
        </authorList>
    </citation>
    <scope>NUCLEOTIDE SEQUENCE [LARGE SCALE GENOMIC DNA]</scope>
    <source>
        <strain evidence="1 2">99-46-Y</strain>
    </source>
</reference>
<evidence type="ECO:0000313" key="1">
    <source>
        <dbReference type="EMBL" id="NOH72453.1"/>
    </source>
</evidence>
<sequence>MKFINEEHGEVSAINLIRCPKYLSLFAQWAESEWGYVRNKGVKFRTELFKQYIESNGIPEMYGLFIQDSPVGMFAIEDCESQDNTLFLNYLYITPKYRSAGSRTSETNLSHL</sequence>
<keyword evidence="1" id="KW-0808">Transferase</keyword>
<evidence type="ECO:0000313" key="2">
    <source>
        <dbReference type="Proteomes" id="UP000565719"/>
    </source>
</evidence>
<dbReference type="AlphaFoldDB" id="A0A7Y4EFH5"/>
<name>A0A7Y4EFH5_9VIBR</name>
<gene>
    <name evidence="1" type="ORF">F0225_14045</name>
</gene>
<protein>
    <submittedName>
        <fullName evidence="1">GNAT family N-acetyltransferase</fullName>
    </submittedName>
</protein>
<dbReference type="SUPFAM" id="SSF55729">
    <property type="entry name" value="Acyl-CoA N-acyltransferases (Nat)"/>
    <property type="match status" value="1"/>
</dbReference>
<comment type="caution">
    <text evidence="1">The sequence shown here is derived from an EMBL/GenBank/DDBJ whole genome shotgun (WGS) entry which is preliminary data.</text>
</comment>
<dbReference type="RefSeq" id="WP_171361599.1">
    <property type="nucleotide sequence ID" value="NZ_VTXC01000040.1"/>
</dbReference>
<dbReference type="InterPro" id="IPR016181">
    <property type="entry name" value="Acyl_CoA_acyltransferase"/>
</dbReference>
<proteinExistence type="predicted"/>
<accession>A0A7Y4EFH5</accession>
<dbReference type="EMBL" id="VTXC01000040">
    <property type="protein sequence ID" value="NOH72453.1"/>
    <property type="molecule type" value="Genomic_DNA"/>
</dbReference>
<dbReference type="Gene3D" id="3.40.630.30">
    <property type="match status" value="1"/>
</dbReference>